<dbReference type="EMBL" id="AMZH03009783">
    <property type="protein sequence ID" value="RRT56079.1"/>
    <property type="molecule type" value="Genomic_DNA"/>
</dbReference>
<sequence>MDSGMERQTKPDHPRPAEEVAAAMPTPNRFWRMMTDPGFPSPASNPAPLMVTAEAFLGLTSQVQALAGMVHTIISYLPQLVHSMVYQPAPPAAPPQTELPMTPNRGIPPNVEAPPPWVVEVLPASPTPTLARSQSRSYNPTLTEFDLDTLSTNSIDSLREQVCRVHQRLDEVQKEVLRSREETGESSKGSSPFTPEIQSKPLPSTFMLSA</sequence>
<gene>
    <name evidence="2" type="ORF">B296_00004686</name>
</gene>
<evidence type="ECO:0000313" key="2">
    <source>
        <dbReference type="EMBL" id="RRT56079.1"/>
    </source>
</evidence>
<name>A0A426YWH2_ENSVE</name>
<protein>
    <submittedName>
        <fullName evidence="2">Uncharacterized protein</fullName>
    </submittedName>
</protein>
<feature type="compositionally biased region" description="Basic and acidic residues" evidence="1">
    <location>
        <begin position="1"/>
        <end position="18"/>
    </location>
</feature>
<feature type="region of interest" description="Disordered" evidence="1">
    <location>
        <begin position="174"/>
        <end position="210"/>
    </location>
</feature>
<organism evidence="2 3">
    <name type="scientific">Ensete ventricosum</name>
    <name type="common">Abyssinian banana</name>
    <name type="synonym">Musa ensete</name>
    <dbReference type="NCBI Taxonomy" id="4639"/>
    <lineage>
        <taxon>Eukaryota</taxon>
        <taxon>Viridiplantae</taxon>
        <taxon>Streptophyta</taxon>
        <taxon>Embryophyta</taxon>
        <taxon>Tracheophyta</taxon>
        <taxon>Spermatophyta</taxon>
        <taxon>Magnoliopsida</taxon>
        <taxon>Liliopsida</taxon>
        <taxon>Zingiberales</taxon>
        <taxon>Musaceae</taxon>
        <taxon>Ensete</taxon>
    </lineage>
</organism>
<feature type="compositionally biased region" description="Polar residues" evidence="1">
    <location>
        <begin position="186"/>
        <end position="197"/>
    </location>
</feature>
<accession>A0A426YWH2</accession>
<reference evidence="2 3" key="1">
    <citation type="journal article" date="2014" name="Agronomy (Basel)">
        <title>A Draft Genome Sequence for Ensete ventricosum, the Drought-Tolerant Tree Against Hunger.</title>
        <authorList>
            <person name="Harrison J."/>
            <person name="Moore K.A."/>
            <person name="Paszkiewicz K."/>
            <person name="Jones T."/>
            <person name="Grant M."/>
            <person name="Ambacheew D."/>
            <person name="Muzemil S."/>
            <person name="Studholme D.J."/>
        </authorList>
    </citation>
    <scope>NUCLEOTIDE SEQUENCE [LARGE SCALE GENOMIC DNA]</scope>
</reference>
<dbReference type="Proteomes" id="UP000287651">
    <property type="component" value="Unassembled WGS sequence"/>
</dbReference>
<proteinExistence type="predicted"/>
<evidence type="ECO:0000313" key="3">
    <source>
        <dbReference type="Proteomes" id="UP000287651"/>
    </source>
</evidence>
<dbReference type="AlphaFoldDB" id="A0A426YWH2"/>
<evidence type="ECO:0000256" key="1">
    <source>
        <dbReference type="SAM" id="MobiDB-lite"/>
    </source>
</evidence>
<feature type="region of interest" description="Disordered" evidence="1">
    <location>
        <begin position="1"/>
        <end position="24"/>
    </location>
</feature>
<feature type="compositionally biased region" description="Basic and acidic residues" evidence="1">
    <location>
        <begin position="174"/>
        <end position="185"/>
    </location>
</feature>
<comment type="caution">
    <text evidence="2">The sequence shown here is derived from an EMBL/GenBank/DDBJ whole genome shotgun (WGS) entry which is preliminary data.</text>
</comment>